<sequence length="524" mass="57695">MNLHWLDITTLVLYMLALVVMGIYFSRKNTTTEEYFVGGRSYSGWVIGLSMIGTSISSVTFLAFPADAYKTAWLRFLPNFTLPIAVLLAAYFFLPFFRRTKIISAYEYLEDRFSPSIRVYGAVTFIIGQLIRLALILFLVSILMHEITGYSAVTSVLLAGVLVAVYTIVGGIDAVIWTDVLQTIVLVLGGIVILIIIIAEMPGGLAHIFQIAAADNKFAIAELNNGQLNPVTWGFSLSDKTGLMMLFVGLTVWLQEYGTNQNVVQRYAAARNIKEARKGLYTIGTLNIPIWAFYMFLGTALYAFFQVNPSPEAQAMLNGTQKAEHIMPFFILNYMPPGVAGIVISAALAAAMSSLDSSINAISTVTVNDIYRRHIAKDKDDKHYLHVAWVAAGVASIFMIIGAIILIYADTKTIQDAATILSSVVMGGVFGMYMLGFVTTRANSKSVWVGIAVTFIFSLWTVLAKQGLMPDSLTVPFDLYYTGMIGHILLFATAFVASVFIFKKKEKKDLTNLTVWTQDGTPIE</sequence>
<dbReference type="GO" id="GO:0005886">
    <property type="term" value="C:plasma membrane"/>
    <property type="evidence" value="ECO:0007669"/>
    <property type="project" value="UniProtKB-SubCell"/>
</dbReference>
<feature type="transmembrane region" description="Helical" evidence="11">
    <location>
        <begin position="5"/>
        <end position="25"/>
    </location>
</feature>
<evidence type="ECO:0000256" key="4">
    <source>
        <dbReference type="ARBA" id="ARBA00022475"/>
    </source>
</evidence>
<dbReference type="PROSITE" id="PS50283">
    <property type="entry name" value="NA_SOLUT_SYMP_3"/>
    <property type="match status" value="1"/>
</dbReference>
<dbReference type="AlphaFoldDB" id="A0A3B1CM56"/>
<evidence type="ECO:0000256" key="7">
    <source>
        <dbReference type="ARBA" id="ARBA00023053"/>
    </source>
</evidence>
<evidence type="ECO:0000256" key="10">
    <source>
        <dbReference type="ARBA" id="ARBA00023201"/>
    </source>
</evidence>
<keyword evidence="8" id="KW-0406">Ion transport</keyword>
<keyword evidence="10" id="KW-0739">Sodium transport</keyword>
<feature type="transmembrane region" description="Helical" evidence="11">
    <location>
        <begin position="280"/>
        <end position="305"/>
    </location>
</feature>
<evidence type="ECO:0000256" key="8">
    <source>
        <dbReference type="ARBA" id="ARBA00023065"/>
    </source>
</evidence>
<evidence type="ECO:0000256" key="2">
    <source>
        <dbReference type="ARBA" id="ARBA00006434"/>
    </source>
</evidence>
<feature type="transmembrane region" description="Helical" evidence="11">
    <location>
        <begin position="325"/>
        <end position="350"/>
    </location>
</feature>
<evidence type="ECO:0000256" key="3">
    <source>
        <dbReference type="ARBA" id="ARBA00022448"/>
    </source>
</evidence>
<name>A0A3B1CM56_9ZZZZ</name>
<evidence type="ECO:0000313" key="12">
    <source>
        <dbReference type="EMBL" id="VAX29402.1"/>
    </source>
</evidence>
<dbReference type="InterPro" id="IPR001734">
    <property type="entry name" value="Na/solute_symporter"/>
</dbReference>
<feature type="transmembrane region" description="Helical" evidence="11">
    <location>
        <begin position="180"/>
        <end position="199"/>
    </location>
</feature>
<evidence type="ECO:0000256" key="6">
    <source>
        <dbReference type="ARBA" id="ARBA00022989"/>
    </source>
</evidence>
<dbReference type="Gene3D" id="1.20.1730.10">
    <property type="entry name" value="Sodium/glucose cotransporter"/>
    <property type="match status" value="1"/>
</dbReference>
<feature type="transmembrane region" description="Helical" evidence="11">
    <location>
        <begin position="420"/>
        <end position="439"/>
    </location>
</feature>
<keyword evidence="7" id="KW-0915">Sodium</keyword>
<reference evidence="12" key="1">
    <citation type="submission" date="2018-06" db="EMBL/GenBank/DDBJ databases">
        <authorList>
            <person name="Zhirakovskaya E."/>
        </authorList>
    </citation>
    <scope>NUCLEOTIDE SEQUENCE</scope>
</reference>
<proteinExistence type="inferred from homology"/>
<keyword evidence="5 11" id="KW-0812">Transmembrane</keyword>
<comment type="subcellular location">
    <subcellularLocation>
        <location evidence="1">Cell membrane</location>
        <topology evidence="1">Multi-pass membrane protein</topology>
    </subcellularLocation>
</comment>
<dbReference type="GO" id="GO:0015293">
    <property type="term" value="F:symporter activity"/>
    <property type="evidence" value="ECO:0007669"/>
    <property type="project" value="TreeGrafter"/>
</dbReference>
<dbReference type="Pfam" id="PF00474">
    <property type="entry name" value="SSF"/>
    <property type="match status" value="1"/>
</dbReference>
<feature type="transmembrane region" description="Helical" evidence="11">
    <location>
        <begin position="147"/>
        <end position="168"/>
    </location>
</feature>
<evidence type="ECO:0000256" key="9">
    <source>
        <dbReference type="ARBA" id="ARBA00023136"/>
    </source>
</evidence>
<protein>
    <submittedName>
        <fullName evidence="12">Acetate permease ActP (Cation/acetate symporter)</fullName>
    </submittedName>
</protein>
<accession>A0A3B1CM56</accession>
<dbReference type="PANTHER" id="PTHR42985:SF40">
    <property type="entry name" value="LD47995P-RELATED"/>
    <property type="match status" value="1"/>
</dbReference>
<keyword evidence="3" id="KW-0813">Transport</keyword>
<evidence type="ECO:0000256" key="11">
    <source>
        <dbReference type="SAM" id="Phobius"/>
    </source>
</evidence>
<keyword evidence="4" id="KW-1003">Cell membrane</keyword>
<comment type="similarity">
    <text evidence="2">Belongs to the sodium:solute symporter (SSF) (TC 2.A.21) family.</text>
</comment>
<keyword evidence="9 11" id="KW-0472">Membrane</keyword>
<keyword evidence="6 11" id="KW-1133">Transmembrane helix</keyword>
<dbReference type="NCBIfam" id="TIGR00813">
    <property type="entry name" value="sss"/>
    <property type="match status" value="1"/>
</dbReference>
<feature type="transmembrane region" description="Helical" evidence="11">
    <location>
        <begin position="484"/>
        <end position="502"/>
    </location>
</feature>
<feature type="transmembrane region" description="Helical" evidence="11">
    <location>
        <begin position="387"/>
        <end position="408"/>
    </location>
</feature>
<dbReference type="InterPro" id="IPR051163">
    <property type="entry name" value="Sodium:Solute_Symporter_SSF"/>
</dbReference>
<organism evidence="12">
    <name type="scientific">hydrothermal vent metagenome</name>
    <dbReference type="NCBI Taxonomy" id="652676"/>
    <lineage>
        <taxon>unclassified sequences</taxon>
        <taxon>metagenomes</taxon>
        <taxon>ecological metagenomes</taxon>
    </lineage>
</organism>
<dbReference type="CDD" id="cd11495">
    <property type="entry name" value="SLC5sbd_NIS-like_u3"/>
    <property type="match status" value="1"/>
</dbReference>
<feature type="transmembrane region" description="Helical" evidence="11">
    <location>
        <begin position="45"/>
        <end position="64"/>
    </location>
</feature>
<feature type="transmembrane region" description="Helical" evidence="11">
    <location>
        <begin position="76"/>
        <end position="97"/>
    </location>
</feature>
<evidence type="ECO:0000256" key="1">
    <source>
        <dbReference type="ARBA" id="ARBA00004651"/>
    </source>
</evidence>
<dbReference type="GO" id="GO:0006814">
    <property type="term" value="P:sodium ion transport"/>
    <property type="evidence" value="ECO:0007669"/>
    <property type="project" value="UniProtKB-KW"/>
</dbReference>
<dbReference type="EMBL" id="UOGD01000448">
    <property type="protein sequence ID" value="VAX29402.1"/>
    <property type="molecule type" value="Genomic_DNA"/>
</dbReference>
<dbReference type="InterPro" id="IPR038377">
    <property type="entry name" value="Na/Glc_symporter_sf"/>
</dbReference>
<feature type="transmembrane region" description="Helical" evidence="11">
    <location>
        <begin position="446"/>
        <end position="464"/>
    </location>
</feature>
<gene>
    <name evidence="12" type="ORF">MNBD_IGNAVI01-1416</name>
</gene>
<dbReference type="PANTHER" id="PTHR42985">
    <property type="entry name" value="SODIUM-COUPLED MONOCARBOXYLATE TRANSPORTER"/>
    <property type="match status" value="1"/>
</dbReference>
<evidence type="ECO:0000256" key="5">
    <source>
        <dbReference type="ARBA" id="ARBA00022692"/>
    </source>
</evidence>
<feature type="transmembrane region" description="Helical" evidence="11">
    <location>
        <begin position="117"/>
        <end position="140"/>
    </location>
</feature>